<organism evidence="2 3">
    <name type="scientific">Xylanimonas ulmi</name>
    <dbReference type="NCBI Taxonomy" id="228973"/>
    <lineage>
        <taxon>Bacteria</taxon>
        <taxon>Bacillati</taxon>
        <taxon>Actinomycetota</taxon>
        <taxon>Actinomycetes</taxon>
        <taxon>Micrococcales</taxon>
        <taxon>Promicromonosporaceae</taxon>
        <taxon>Xylanimonas</taxon>
    </lineage>
</organism>
<reference evidence="2 3" key="1">
    <citation type="submission" date="2019-02" db="EMBL/GenBank/DDBJ databases">
        <title>Sequencing the genomes of 1000 actinobacteria strains.</title>
        <authorList>
            <person name="Klenk H.-P."/>
        </authorList>
    </citation>
    <scope>NUCLEOTIDE SEQUENCE [LARGE SCALE GENOMIC DNA]</scope>
    <source>
        <strain evidence="2 3">DSM 16932</strain>
    </source>
</reference>
<dbReference type="GO" id="GO:0003723">
    <property type="term" value="F:RNA binding"/>
    <property type="evidence" value="ECO:0007669"/>
    <property type="project" value="InterPro"/>
</dbReference>
<dbReference type="InterPro" id="IPR012340">
    <property type="entry name" value="NA-bd_OB-fold"/>
</dbReference>
<evidence type="ECO:0000313" key="2">
    <source>
        <dbReference type="EMBL" id="RZS62317.1"/>
    </source>
</evidence>
<keyword evidence="3" id="KW-1185">Reference proteome</keyword>
<dbReference type="PANTHER" id="PTHR23355">
    <property type="entry name" value="RIBONUCLEASE"/>
    <property type="match status" value="1"/>
</dbReference>
<dbReference type="PANTHER" id="PTHR23355:SF42">
    <property type="entry name" value="RIBONUCLEASE II, CHLOROPLASTIC_MITOCHONDRIAL"/>
    <property type="match status" value="1"/>
</dbReference>
<dbReference type="RefSeq" id="WP_130415674.1">
    <property type="nucleotide sequence ID" value="NZ_SGWX01000001.1"/>
</dbReference>
<accession>A0A4Q7M5Q3</accession>
<dbReference type="OrthoDB" id="5800376at2"/>
<evidence type="ECO:0000313" key="3">
    <source>
        <dbReference type="Proteomes" id="UP000293852"/>
    </source>
</evidence>
<sequence length="496" mass="53456">MPTRHLSLASTTSAEVRAALAALRAEIGLPAMFTPDVIDEARAAAQRDITRDRQDRRDVDFVTIDPPGSMDLDQAVHVASSGDGYIVRYAIADVAAFVTPGSALDREVNRRGTTVYGPDTRTPLHPPVLSEGAASLLPSQDRPAVLWTIGLDPHGEITSASVARALVRSRARLTYGEAQSALDDGTAPESLQLLADVGRLRQARERDRGGVSLDVPEQEVAQRRDGSFGLTFRRTLPVEGWNAQISLLAGIAAARMMREVGVGVFRTLPPADPRDLARLHRTADALGIDWPYDLPYPDLLTRLESRRPAHAAFLNEATTLFRGAGYLAFGVPGPDGVPVRLPDAGSPAVDGVSRHAAIASEYAHVTAPLRRLVDRYGAEVCLAHSAGRDVPRWVVDALPRLPQTMAATGRVASSFARSCVDIVEAALLGPRVGQRFDAVVVDVVEREGRPATRGEVVLRDPAVRARVDGENLPLGERARVTLTEASIPDRRVRFTL</sequence>
<proteinExistence type="predicted"/>
<dbReference type="InterPro" id="IPR050180">
    <property type="entry name" value="RNR_Ribonuclease"/>
</dbReference>
<gene>
    <name evidence="2" type="ORF">EV386_2649</name>
</gene>
<dbReference type="GO" id="GO:0000932">
    <property type="term" value="C:P-body"/>
    <property type="evidence" value="ECO:0007669"/>
    <property type="project" value="TreeGrafter"/>
</dbReference>
<dbReference type="Proteomes" id="UP000293852">
    <property type="component" value="Unassembled WGS sequence"/>
</dbReference>
<dbReference type="Pfam" id="PF00773">
    <property type="entry name" value="RNB"/>
    <property type="match status" value="1"/>
</dbReference>
<dbReference type="InterPro" id="IPR040596">
    <property type="entry name" value="RNase_II_C_S1"/>
</dbReference>
<protein>
    <submittedName>
        <fullName evidence="2">Exoribonuclease R</fullName>
    </submittedName>
</protein>
<feature type="domain" description="RNB" evidence="1">
    <location>
        <begin position="53"/>
        <end position="387"/>
    </location>
</feature>
<dbReference type="GO" id="GO:0000175">
    <property type="term" value="F:3'-5'-RNA exonuclease activity"/>
    <property type="evidence" value="ECO:0007669"/>
    <property type="project" value="TreeGrafter"/>
</dbReference>
<evidence type="ECO:0000259" key="1">
    <source>
        <dbReference type="SMART" id="SM00955"/>
    </source>
</evidence>
<dbReference type="Pfam" id="PF18614">
    <property type="entry name" value="RNase_II_C_S1"/>
    <property type="match status" value="1"/>
</dbReference>
<dbReference type="EMBL" id="SGWX01000001">
    <property type="protein sequence ID" value="RZS62317.1"/>
    <property type="molecule type" value="Genomic_DNA"/>
</dbReference>
<name>A0A4Q7M5Q3_9MICO</name>
<dbReference type="SUPFAM" id="SSF50249">
    <property type="entry name" value="Nucleic acid-binding proteins"/>
    <property type="match status" value="1"/>
</dbReference>
<dbReference type="GO" id="GO:0006402">
    <property type="term" value="P:mRNA catabolic process"/>
    <property type="evidence" value="ECO:0007669"/>
    <property type="project" value="TreeGrafter"/>
</dbReference>
<dbReference type="AlphaFoldDB" id="A0A4Q7M5Q3"/>
<dbReference type="InterPro" id="IPR001900">
    <property type="entry name" value="RNase_II/R"/>
</dbReference>
<dbReference type="SMART" id="SM00955">
    <property type="entry name" value="RNB"/>
    <property type="match status" value="1"/>
</dbReference>
<comment type="caution">
    <text evidence="2">The sequence shown here is derived from an EMBL/GenBank/DDBJ whole genome shotgun (WGS) entry which is preliminary data.</text>
</comment>